<dbReference type="PANTHER" id="PTHR23308">
    <property type="entry name" value="NUCLEAR INHIBITOR OF PROTEIN PHOSPHATASE-1"/>
    <property type="match status" value="1"/>
</dbReference>
<evidence type="ECO:0000313" key="3">
    <source>
        <dbReference type="EMBL" id="NRN71193.1"/>
    </source>
</evidence>
<dbReference type="InterPro" id="IPR000253">
    <property type="entry name" value="FHA_dom"/>
</dbReference>
<keyword evidence="4" id="KW-1185">Reference proteome</keyword>
<dbReference type="SMART" id="SM00240">
    <property type="entry name" value="FHA"/>
    <property type="match status" value="1"/>
</dbReference>
<gene>
    <name evidence="3" type="ORF">GC106_84680</name>
</gene>
<dbReference type="EMBL" id="JAAATY010000054">
    <property type="protein sequence ID" value="NRN71193.1"/>
    <property type="molecule type" value="Genomic_DNA"/>
</dbReference>
<keyword evidence="1" id="KW-0597">Phosphoprotein</keyword>
<evidence type="ECO:0000256" key="1">
    <source>
        <dbReference type="ARBA" id="ARBA00022553"/>
    </source>
</evidence>
<evidence type="ECO:0000259" key="2">
    <source>
        <dbReference type="PROSITE" id="PS50006"/>
    </source>
</evidence>
<protein>
    <submittedName>
        <fullName evidence="3">Oxoglutarate dehydrogenase inhibitor</fullName>
    </submittedName>
</protein>
<comment type="caution">
    <text evidence="3">The sequence shown here is derived from an EMBL/GenBank/DDBJ whole genome shotgun (WGS) entry which is preliminary data.</text>
</comment>
<dbReference type="InterPro" id="IPR050923">
    <property type="entry name" value="Cell_Proc_Reg/RNA_Proc"/>
</dbReference>
<evidence type="ECO:0000313" key="4">
    <source>
        <dbReference type="Proteomes" id="UP000763557"/>
    </source>
</evidence>
<feature type="domain" description="FHA" evidence="2">
    <location>
        <begin position="69"/>
        <end position="118"/>
    </location>
</feature>
<dbReference type="SUPFAM" id="SSF49879">
    <property type="entry name" value="SMAD/FHA domain"/>
    <property type="match status" value="1"/>
</dbReference>
<dbReference type="InterPro" id="IPR008984">
    <property type="entry name" value="SMAD_FHA_dom_sf"/>
</dbReference>
<dbReference type="Proteomes" id="UP000763557">
    <property type="component" value="Unassembled WGS sequence"/>
</dbReference>
<proteinExistence type="predicted"/>
<reference evidence="3 4" key="1">
    <citation type="submission" date="2020-01" db="EMBL/GenBank/DDBJ databases">
        <title>Kibdelosporangium persica a novel Actinomycetes from a hot desert in Iran.</title>
        <authorList>
            <person name="Safaei N."/>
            <person name="Zaburannyi N."/>
            <person name="Mueller R."/>
            <person name="Wink J."/>
        </authorList>
    </citation>
    <scope>NUCLEOTIDE SEQUENCE [LARGE SCALE GENOMIC DNA]</scope>
    <source>
        <strain evidence="3 4">4NS15</strain>
    </source>
</reference>
<dbReference type="Pfam" id="PF00498">
    <property type="entry name" value="FHA"/>
    <property type="match status" value="1"/>
</dbReference>
<accession>A0ABX2FIX9</accession>
<name>A0ABX2FIX9_9PSEU</name>
<organism evidence="3 4">
    <name type="scientific">Kibdelosporangium persicum</name>
    <dbReference type="NCBI Taxonomy" id="2698649"/>
    <lineage>
        <taxon>Bacteria</taxon>
        <taxon>Bacillati</taxon>
        <taxon>Actinomycetota</taxon>
        <taxon>Actinomycetes</taxon>
        <taxon>Pseudonocardiales</taxon>
        <taxon>Pseudonocardiaceae</taxon>
        <taxon>Kibdelosporangium</taxon>
    </lineage>
</organism>
<dbReference type="PROSITE" id="PS50006">
    <property type="entry name" value="FHA_DOMAIN"/>
    <property type="match status" value="1"/>
</dbReference>
<sequence length="145" mass="15344">MLRAAEPVSTRSARHNGADHDTAVYVIPSHPTDTPPTPPPSLPDTAAITITHGPGVTAPIEIPLGAGTTLIGRHQDCDVVLTDITVSRRHAEIRRTGPTFSVADLGSLNGTYVNRTPIDEVPLADGDVVLIGAFRLTFRSRVAEP</sequence>
<dbReference type="Gene3D" id="2.60.200.20">
    <property type="match status" value="1"/>
</dbReference>